<keyword evidence="3" id="KW-1185">Reference proteome</keyword>
<dbReference type="Proteomes" id="UP001172728">
    <property type="component" value="Unassembled WGS sequence"/>
</dbReference>
<evidence type="ECO:0008006" key="4">
    <source>
        <dbReference type="Google" id="ProtNLM"/>
    </source>
</evidence>
<evidence type="ECO:0000256" key="1">
    <source>
        <dbReference type="SAM" id="SignalP"/>
    </source>
</evidence>
<dbReference type="RefSeq" id="WP_301131640.1">
    <property type="nucleotide sequence ID" value="NZ_JAUHPW010000003.1"/>
</dbReference>
<evidence type="ECO:0000313" key="2">
    <source>
        <dbReference type="EMBL" id="MDN4475190.1"/>
    </source>
</evidence>
<sequence>MHATSALRAAAATALVAPLLAACAGTPDYPVVATAAAAEVPDASLAMRSVEVTIGSTGDEDVVLTGGTVFTPYFDRLDAVGLHVTVPAGGEVTIRLPLGLATCPAGEGESSAQLVLEAGGEELLQTVLLRDRQLARLNEATCALRLDDEDL</sequence>
<dbReference type="EMBL" id="JAUHPW010000003">
    <property type="protein sequence ID" value="MDN4475190.1"/>
    <property type="molecule type" value="Genomic_DNA"/>
</dbReference>
<organism evidence="2 3">
    <name type="scientific">Demequina litoralis</name>
    <dbReference type="NCBI Taxonomy" id="3051660"/>
    <lineage>
        <taxon>Bacteria</taxon>
        <taxon>Bacillati</taxon>
        <taxon>Actinomycetota</taxon>
        <taxon>Actinomycetes</taxon>
        <taxon>Micrococcales</taxon>
        <taxon>Demequinaceae</taxon>
        <taxon>Demequina</taxon>
    </lineage>
</organism>
<protein>
    <recommendedName>
        <fullName evidence="4">Lipoprotein</fullName>
    </recommendedName>
</protein>
<reference evidence="2" key="1">
    <citation type="submission" date="2023-06" db="EMBL/GenBank/DDBJ databases">
        <title>Sysu t00192.</title>
        <authorList>
            <person name="Gao L."/>
            <person name="Fang B.-Z."/>
            <person name="Li W.-J."/>
        </authorList>
    </citation>
    <scope>NUCLEOTIDE SEQUENCE</scope>
    <source>
        <strain evidence="2">SYSU T00192</strain>
    </source>
</reference>
<keyword evidence="1" id="KW-0732">Signal</keyword>
<gene>
    <name evidence="2" type="ORF">QQX09_04870</name>
</gene>
<name>A0ABT8G7S7_9MICO</name>
<accession>A0ABT8G7S7</accession>
<evidence type="ECO:0000313" key="3">
    <source>
        <dbReference type="Proteomes" id="UP001172728"/>
    </source>
</evidence>
<feature type="chain" id="PRO_5045568084" description="Lipoprotein" evidence="1">
    <location>
        <begin position="22"/>
        <end position="151"/>
    </location>
</feature>
<proteinExistence type="predicted"/>
<comment type="caution">
    <text evidence="2">The sequence shown here is derived from an EMBL/GenBank/DDBJ whole genome shotgun (WGS) entry which is preliminary data.</text>
</comment>
<feature type="signal peptide" evidence="1">
    <location>
        <begin position="1"/>
        <end position="21"/>
    </location>
</feature>